<dbReference type="Proteomes" id="UP000626109">
    <property type="component" value="Unassembled WGS sequence"/>
</dbReference>
<gene>
    <name evidence="2" type="ORF">PGLA2088_LOCUS46730</name>
</gene>
<evidence type="ECO:0000313" key="2">
    <source>
        <dbReference type="EMBL" id="CAE8733196.1"/>
    </source>
</evidence>
<organism evidence="2 3">
    <name type="scientific">Polarella glacialis</name>
    <name type="common">Dinoflagellate</name>
    <dbReference type="NCBI Taxonomy" id="89957"/>
    <lineage>
        <taxon>Eukaryota</taxon>
        <taxon>Sar</taxon>
        <taxon>Alveolata</taxon>
        <taxon>Dinophyceae</taxon>
        <taxon>Suessiales</taxon>
        <taxon>Suessiaceae</taxon>
        <taxon>Polarella</taxon>
    </lineage>
</organism>
<evidence type="ECO:0000313" key="3">
    <source>
        <dbReference type="Proteomes" id="UP000626109"/>
    </source>
</evidence>
<protein>
    <submittedName>
        <fullName evidence="2">Uncharacterized protein</fullName>
    </submittedName>
</protein>
<feature type="region of interest" description="Disordered" evidence="1">
    <location>
        <begin position="253"/>
        <end position="272"/>
    </location>
</feature>
<feature type="compositionally biased region" description="Low complexity" evidence="1">
    <location>
        <begin position="258"/>
        <end position="272"/>
    </location>
</feature>
<evidence type="ECO:0000256" key="1">
    <source>
        <dbReference type="SAM" id="MobiDB-lite"/>
    </source>
</evidence>
<proteinExistence type="predicted"/>
<sequence length="272" mass="29173">MRAWGGESPYWPGEERQGPPPNRRVSLCESPELTRRQSAPQWVDDVGYGAPVGASRTGGRRFSTASTNAAAPRLEPKPTHRRKTIASRPSPDACEDSAALAAQSSVKCSASGPASGLRREWITVQATEWRLAPSATSAKIGELQAGRRLVELLSARPVPGWCAVEPRGFVLFDALAKAPSDAKDPAKGVGQVLHPLQNNKCPEEESPAVALQALGELGENLRLREVNVSLKEQSLAARQELDAALLSCRHRGLESRRSCSSAASSARVSRRS</sequence>
<accession>A0A813LG76</accession>
<dbReference type="EMBL" id="CAJNNW010036294">
    <property type="protein sequence ID" value="CAE8733196.1"/>
    <property type="molecule type" value="Genomic_DNA"/>
</dbReference>
<name>A0A813LG76_POLGL</name>
<comment type="caution">
    <text evidence="2">The sequence shown here is derived from an EMBL/GenBank/DDBJ whole genome shotgun (WGS) entry which is preliminary data.</text>
</comment>
<dbReference type="AlphaFoldDB" id="A0A813LG76"/>
<feature type="region of interest" description="Disordered" evidence="1">
    <location>
        <begin position="1"/>
        <end position="93"/>
    </location>
</feature>
<reference evidence="2" key="1">
    <citation type="submission" date="2021-02" db="EMBL/GenBank/DDBJ databases">
        <authorList>
            <person name="Dougan E. K."/>
            <person name="Rhodes N."/>
            <person name="Thang M."/>
            <person name="Chan C."/>
        </authorList>
    </citation>
    <scope>NUCLEOTIDE SEQUENCE</scope>
</reference>